<comment type="caution">
    <text evidence="2">The sequence shown here is derived from an EMBL/GenBank/DDBJ whole genome shotgun (WGS) entry which is preliminary data.</text>
</comment>
<protein>
    <submittedName>
        <fullName evidence="2">Metal-dependent hydrolase of the beta-lactamase superfamily ii</fullName>
    </submittedName>
</protein>
<name>A0A0W8E2L6_9ZZZZ</name>
<dbReference type="GO" id="GO:0016740">
    <property type="term" value="F:transferase activity"/>
    <property type="evidence" value="ECO:0007669"/>
    <property type="project" value="TreeGrafter"/>
</dbReference>
<accession>A0A0W8E2L6</accession>
<gene>
    <name evidence="2" type="ORF">ASZ90_019779</name>
</gene>
<proteinExistence type="predicted"/>
<dbReference type="Gene3D" id="3.60.15.10">
    <property type="entry name" value="Ribonuclease Z/Hydroxyacylglutathione hydrolase-like"/>
    <property type="match status" value="1"/>
</dbReference>
<sequence>MDAAINVIVENTTPASPLIGEYGFSAQLLIDNHNILFDTGSNHALFKNSTTLGIDLSLVEEIVVSHGHYDHTGAVMPFLKKYGGRKIYAHSGIFAHRLISRTGGQMIDIGCSFAYQEAVDAGADFIFTDTFTEIHPGIYLTGQIPRLTGYEDVGGNFLYEKDGQFHKDLLPDDMAMLIDHPEGLIIISGCSHSGMVNTLEYCRQKTGRSKVLAYIGGTHLINASRERLDKTIDAVNTYQVQKLIVGHCTGFYAAAELYNRLGRQRVIKMDAGLKYIF</sequence>
<organism evidence="2">
    <name type="scientific">hydrocarbon metagenome</name>
    <dbReference type="NCBI Taxonomy" id="938273"/>
    <lineage>
        <taxon>unclassified sequences</taxon>
        <taxon>metagenomes</taxon>
        <taxon>ecological metagenomes</taxon>
    </lineage>
</organism>
<dbReference type="PANTHER" id="PTHR13754">
    <property type="entry name" value="METALLO-BETA-LACTAMASE SUPERFAMILY PROTEIN"/>
    <property type="match status" value="1"/>
</dbReference>
<dbReference type="CDD" id="cd07713">
    <property type="entry name" value="DHPS-like_MBL-fold"/>
    <property type="match status" value="1"/>
</dbReference>
<evidence type="ECO:0000259" key="1">
    <source>
        <dbReference type="Pfam" id="PF00753"/>
    </source>
</evidence>
<dbReference type="SUPFAM" id="SSF56281">
    <property type="entry name" value="Metallo-hydrolase/oxidoreductase"/>
    <property type="match status" value="1"/>
</dbReference>
<dbReference type="PANTHER" id="PTHR13754:SF13">
    <property type="entry name" value="METALLO-BETA-LACTAMASE SUPERFAMILY PROTEIN (AFU_ORTHOLOGUE AFUA_3G07630)"/>
    <property type="match status" value="1"/>
</dbReference>
<feature type="domain" description="Metallo-beta-lactamase" evidence="1">
    <location>
        <begin position="30"/>
        <end position="97"/>
    </location>
</feature>
<evidence type="ECO:0000313" key="2">
    <source>
        <dbReference type="EMBL" id="KUG02846.1"/>
    </source>
</evidence>
<dbReference type="AlphaFoldDB" id="A0A0W8E2L6"/>
<dbReference type="GO" id="GO:0016787">
    <property type="term" value="F:hydrolase activity"/>
    <property type="evidence" value="ECO:0007669"/>
    <property type="project" value="UniProtKB-KW"/>
</dbReference>
<dbReference type="InterPro" id="IPR041712">
    <property type="entry name" value="DHPS-like_MBL-fold"/>
</dbReference>
<dbReference type="Pfam" id="PF00753">
    <property type="entry name" value="Lactamase_B"/>
    <property type="match status" value="1"/>
</dbReference>
<dbReference type="InterPro" id="IPR036866">
    <property type="entry name" value="RibonucZ/Hydroxyglut_hydro"/>
</dbReference>
<dbReference type="InterPro" id="IPR052926">
    <property type="entry name" value="Metallo-beta-lactamase_dom"/>
</dbReference>
<reference evidence="2" key="1">
    <citation type="journal article" date="2015" name="Proc. Natl. Acad. Sci. U.S.A.">
        <title>Networks of energetic and metabolic interactions define dynamics in microbial communities.</title>
        <authorList>
            <person name="Embree M."/>
            <person name="Liu J.K."/>
            <person name="Al-Bassam M.M."/>
            <person name="Zengler K."/>
        </authorList>
    </citation>
    <scope>NUCLEOTIDE SEQUENCE</scope>
</reference>
<dbReference type="InterPro" id="IPR001279">
    <property type="entry name" value="Metallo-B-lactamas"/>
</dbReference>
<dbReference type="EMBL" id="LNQE01001907">
    <property type="protein sequence ID" value="KUG02846.1"/>
    <property type="molecule type" value="Genomic_DNA"/>
</dbReference>
<keyword evidence="2" id="KW-0378">Hydrolase</keyword>